<dbReference type="InterPro" id="IPR011517">
    <property type="entry name" value="RNA_pol_sigma70_ECF-like"/>
</dbReference>
<comment type="caution">
    <text evidence="2">The sequence shown here is derived from an EMBL/GenBank/DDBJ whole genome shotgun (WGS) entry which is preliminary data.</text>
</comment>
<dbReference type="EMBL" id="AQQV01000001">
    <property type="protein sequence ID" value="ORE89096.1"/>
    <property type="molecule type" value="Genomic_DNA"/>
</dbReference>
<evidence type="ECO:0000259" key="1">
    <source>
        <dbReference type="Pfam" id="PF07638"/>
    </source>
</evidence>
<dbReference type="NCBIfam" id="TIGR02999">
    <property type="entry name" value="Sig-70_X6"/>
    <property type="match status" value="1"/>
</dbReference>
<organism evidence="2 3">
    <name type="scientific">Oceanococcus atlanticus</name>
    <dbReference type="NCBI Taxonomy" id="1317117"/>
    <lineage>
        <taxon>Bacteria</taxon>
        <taxon>Pseudomonadati</taxon>
        <taxon>Pseudomonadota</taxon>
        <taxon>Gammaproteobacteria</taxon>
        <taxon>Chromatiales</taxon>
        <taxon>Oceanococcaceae</taxon>
        <taxon>Oceanococcus</taxon>
    </lineage>
</organism>
<dbReference type="Proteomes" id="UP000192342">
    <property type="component" value="Unassembled WGS sequence"/>
</dbReference>
<keyword evidence="3" id="KW-1185">Reference proteome</keyword>
<dbReference type="InterPro" id="IPR013324">
    <property type="entry name" value="RNA_pol_sigma_r3/r4-like"/>
</dbReference>
<proteinExistence type="predicted"/>
<sequence>MEQQHNAGDLTRQGAGALYQALYQELKTRAHRERRKLVAGQTFVTTALVNEAFFKLAAGNQDYASRAHFLNTAAAAMRQVLVDSARATLAEKRGSGQKPLSLDDSGLGLMPADPSEGADFLLELNQHLEQLAALSSRLAKVVECRFFSGYTDAETAEALDVTERTVRRDWLKAKAWLYDAMS</sequence>
<evidence type="ECO:0000313" key="3">
    <source>
        <dbReference type="Proteomes" id="UP000192342"/>
    </source>
</evidence>
<accession>A0A1Y1SHG6</accession>
<reference evidence="2 3" key="1">
    <citation type="submission" date="2013-04" db="EMBL/GenBank/DDBJ databases">
        <title>Oceanococcus atlanticus 22II-S10r2 Genome Sequencing.</title>
        <authorList>
            <person name="Lai Q."/>
            <person name="Li G."/>
            <person name="Shao Z."/>
        </authorList>
    </citation>
    <scope>NUCLEOTIDE SEQUENCE [LARGE SCALE GENOMIC DNA]</scope>
    <source>
        <strain evidence="2 3">22II-S10r2</strain>
    </source>
</reference>
<dbReference type="Pfam" id="PF07638">
    <property type="entry name" value="Sigma70_ECF"/>
    <property type="match status" value="1"/>
</dbReference>
<dbReference type="STRING" id="1317117.ATO7_04435"/>
<evidence type="ECO:0000313" key="2">
    <source>
        <dbReference type="EMBL" id="ORE89096.1"/>
    </source>
</evidence>
<dbReference type="RefSeq" id="WP_083559907.1">
    <property type="nucleotide sequence ID" value="NZ_AQQV01000001.1"/>
</dbReference>
<gene>
    <name evidence="2" type="ORF">ATO7_04435</name>
</gene>
<dbReference type="OrthoDB" id="128473at2"/>
<dbReference type="InterPro" id="IPR053812">
    <property type="entry name" value="HTH_Sigma70_ECF-like"/>
</dbReference>
<dbReference type="AlphaFoldDB" id="A0A1Y1SHG6"/>
<dbReference type="InterPro" id="IPR036388">
    <property type="entry name" value="WH-like_DNA-bd_sf"/>
</dbReference>
<dbReference type="SUPFAM" id="SSF88659">
    <property type="entry name" value="Sigma3 and sigma4 domains of RNA polymerase sigma factors"/>
    <property type="match status" value="1"/>
</dbReference>
<feature type="domain" description="RNA polymerase sigma-70 ECF-like HTH" evidence="1">
    <location>
        <begin position="13"/>
        <end position="181"/>
    </location>
</feature>
<dbReference type="Gene3D" id="1.10.10.10">
    <property type="entry name" value="Winged helix-like DNA-binding domain superfamily/Winged helix DNA-binding domain"/>
    <property type="match status" value="1"/>
</dbReference>
<name>A0A1Y1SHG6_9GAMM</name>
<protein>
    <submittedName>
        <fullName evidence="2">Sigma factor, ECF-like family protein</fullName>
    </submittedName>
</protein>